<name>A0A7Y0X9L6_VIBPH</name>
<comment type="caution">
    <text evidence="1">The sequence shown here is derived from an EMBL/GenBank/DDBJ whole genome shotgun (WGS) entry which is preliminary data.</text>
</comment>
<gene>
    <name evidence="1" type="ORF">HKB21_29660</name>
</gene>
<reference evidence="1 2" key="1">
    <citation type="submission" date="2020-04" db="EMBL/GenBank/DDBJ databases">
        <title>Whole-genome sequencing of Vibrio spp. from China reveals different genetic environments of blaCTX-M-14 among diverse lineages.</title>
        <authorList>
            <person name="Zheng Z."/>
            <person name="Ye L."/>
            <person name="Chen S."/>
        </authorList>
    </citation>
    <scope>NUCLEOTIDE SEQUENCE [LARGE SCALE GENOMIC DNA]</scope>
    <source>
        <strain evidence="1 2">Vb0574</strain>
    </source>
</reference>
<dbReference type="AlphaFoldDB" id="A0A7Y0X9L6"/>
<evidence type="ECO:0000313" key="1">
    <source>
        <dbReference type="EMBL" id="NMU29779.1"/>
    </source>
</evidence>
<dbReference type="Proteomes" id="UP000555836">
    <property type="component" value="Unassembled WGS sequence"/>
</dbReference>
<organism evidence="1 2">
    <name type="scientific">Vibrio parahaemolyticus</name>
    <dbReference type="NCBI Taxonomy" id="670"/>
    <lineage>
        <taxon>Bacteria</taxon>
        <taxon>Pseudomonadati</taxon>
        <taxon>Pseudomonadota</taxon>
        <taxon>Gammaproteobacteria</taxon>
        <taxon>Vibrionales</taxon>
        <taxon>Vibrionaceae</taxon>
        <taxon>Vibrio</taxon>
    </lineage>
</organism>
<dbReference type="EMBL" id="JABCLD010002250">
    <property type="protein sequence ID" value="NMU29779.1"/>
    <property type="molecule type" value="Genomic_DNA"/>
</dbReference>
<protein>
    <submittedName>
        <fullName evidence="1">Uncharacterized protein</fullName>
    </submittedName>
</protein>
<sequence>MILSDKKISGTLLSSEGRTQKTLIATMPVFEVAAFFSVGNLLPELKWAADAAVNAKNADKVQEIQAELESILFDKSVCMPLSLTFAVIGKPHLHHAARSLPTLSYNPSDTHIVGNVLVLVAICKILGLKTFLFSSRLSVKEANQKSELRQRLAMENVEVRVVFDDEKGLEASHAIDLFKKSSIFDSSLNLPHLSEGKNLLPNDDFPLKDYINQLIKEANIERYGGVNFNSKHVKVSESSITTQYILFKLIVGAVAGVGTQEYSKMSKDVTLSSGDSLSSILSEGYVSNIASFLAAWLEPLKEAFVHNRSGYHLSPQVWQAIGLTIHQLVSNGASLTDLSNAGRELGQLDYSKNATHWKKCSVMELDAKGSIYKNAANSTRQFRIGLSEYFLSLIAV</sequence>
<evidence type="ECO:0000313" key="2">
    <source>
        <dbReference type="Proteomes" id="UP000555836"/>
    </source>
</evidence>
<proteinExistence type="predicted"/>
<dbReference type="RefSeq" id="WP_269665717.1">
    <property type="nucleotide sequence ID" value="NZ_CP138328.1"/>
</dbReference>
<accession>A0A7Y0X9L6</accession>